<gene>
    <name evidence="2" type="ORF">N1851_009110</name>
</gene>
<dbReference type="AlphaFoldDB" id="A0AA47P465"/>
<reference evidence="2" key="1">
    <citation type="journal article" date="2023" name="Front. Mar. Sci.">
        <title>A new Merluccius polli reference genome to investigate the effects of global change in West African waters.</title>
        <authorList>
            <person name="Mateo J.L."/>
            <person name="Blanco-Fernandez C."/>
            <person name="Garcia-Vazquez E."/>
            <person name="Machado-Schiaffino G."/>
        </authorList>
    </citation>
    <scope>NUCLEOTIDE SEQUENCE</scope>
    <source>
        <strain evidence="2">C29</strain>
        <tissue evidence="2">Fin</tissue>
    </source>
</reference>
<evidence type="ECO:0000313" key="3">
    <source>
        <dbReference type="Proteomes" id="UP001174136"/>
    </source>
</evidence>
<evidence type="ECO:0000256" key="1">
    <source>
        <dbReference type="SAM" id="MobiDB-lite"/>
    </source>
</evidence>
<dbReference type="EMBL" id="JAOPHQ010001608">
    <property type="protein sequence ID" value="KAK0150126.1"/>
    <property type="molecule type" value="Genomic_DNA"/>
</dbReference>
<accession>A0AA47P465</accession>
<dbReference type="Proteomes" id="UP001174136">
    <property type="component" value="Unassembled WGS sequence"/>
</dbReference>
<proteinExistence type="predicted"/>
<organism evidence="2 3">
    <name type="scientific">Merluccius polli</name>
    <name type="common">Benguela hake</name>
    <name type="synonym">Merluccius cadenati</name>
    <dbReference type="NCBI Taxonomy" id="89951"/>
    <lineage>
        <taxon>Eukaryota</taxon>
        <taxon>Metazoa</taxon>
        <taxon>Chordata</taxon>
        <taxon>Craniata</taxon>
        <taxon>Vertebrata</taxon>
        <taxon>Euteleostomi</taxon>
        <taxon>Actinopterygii</taxon>
        <taxon>Neopterygii</taxon>
        <taxon>Teleostei</taxon>
        <taxon>Neoteleostei</taxon>
        <taxon>Acanthomorphata</taxon>
        <taxon>Zeiogadaria</taxon>
        <taxon>Gadariae</taxon>
        <taxon>Gadiformes</taxon>
        <taxon>Gadoidei</taxon>
        <taxon>Merlucciidae</taxon>
        <taxon>Merluccius</taxon>
    </lineage>
</organism>
<feature type="compositionally biased region" description="Basic and acidic residues" evidence="1">
    <location>
        <begin position="385"/>
        <end position="401"/>
    </location>
</feature>
<keyword evidence="3" id="KW-1185">Reference proteome</keyword>
<protein>
    <submittedName>
        <fullName evidence="2">Uncharacterized protein</fullName>
    </submittedName>
</protein>
<evidence type="ECO:0000313" key="2">
    <source>
        <dbReference type="EMBL" id="KAK0150126.1"/>
    </source>
</evidence>
<name>A0AA47P465_MERPO</name>
<sequence length="571" mass="64731">MYFEVFTATPFYQQELEALKQRGTERKRVTEEGKQIKTEQHSFGRLCRFCHQPLKQGRTSPHTPPSLGASLRAARIGPIKTGGLIFMLDHSRWTEPMRAAIDGLLAKHHGRKDILKWVDADYAALVQTSCRDPNSLLHPTTRQHISRYVKHIAKLKNASTSLNTSPEKHLETQQLWQSDCRRGQCPGHNSATCCAVNPATTVQINQADIERVVREVLEKKESLTAAEEDEDLSCLACGQPKSRYLGDGSSIHFFHQAGEVRYFFCSKKVYQAYAGEGLTNPRMTFEDFAATPFYQRELESLNERGAERKRVKEERSKIKTEQHTFCRFCHQPLKQGPTSPHVHATFPGVTGKYIYCPQKVLSLYRTQGMTETMTWRDFQQSKHYGAEKQRWTEEKGGRGGEGDPGEETALQQQPITRTCLACGQPKSCYLGDGSSIHLFHQAGEVRYYYGSKKYSRLMQQRTSPIQRSGAGGLEAEGDGEEKMKICRAALLCRFCHQPLKQGPTSPHVHATFPGVTGKCIYCPARMLSLYRTRGMTAEMTWREFQRSPCYGAEKQMDRGEGEVMSDKFSCK</sequence>
<comment type="caution">
    <text evidence="2">The sequence shown here is derived from an EMBL/GenBank/DDBJ whole genome shotgun (WGS) entry which is preliminary data.</text>
</comment>
<feature type="region of interest" description="Disordered" evidence="1">
    <location>
        <begin position="385"/>
        <end position="410"/>
    </location>
</feature>